<keyword evidence="5 7" id="KW-1133">Transmembrane helix</keyword>
<dbReference type="AlphaFoldDB" id="A0A927BYQ6"/>
<feature type="transmembrane region" description="Helical" evidence="7">
    <location>
        <begin position="59"/>
        <end position="83"/>
    </location>
</feature>
<dbReference type="InterPro" id="IPR004776">
    <property type="entry name" value="Mem_transp_PIN-like"/>
</dbReference>
<feature type="transmembrane region" description="Helical" evidence="7">
    <location>
        <begin position="34"/>
        <end position="53"/>
    </location>
</feature>
<feature type="transmembrane region" description="Helical" evidence="7">
    <location>
        <begin position="277"/>
        <end position="297"/>
    </location>
</feature>
<evidence type="ECO:0000256" key="2">
    <source>
        <dbReference type="ARBA" id="ARBA00022448"/>
    </source>
</evidence>
<reference evidence="8" key="1">
    <citation type="submission" date="2020-09" db="EMBL/GenBank/DDBJ databases">
        <title>A novel bacterium of genus Paenibacillus, isolated from South China Sea.</title>
        <authorList>
            <person name="Huang H."/>
            <person name="Mo K."/>
            <person name="Hu Y."/>
        </authorList>
    </citation>
    <scope>NUCLEOTIDE SEQUENCE</scope>
    <source>
        <strain evidence="8">IB182496</strain>
    </source>
</reference>
<dbReference type="RefSeq" id="WP_190921152.1">
    <property type="nucleotide sequence ID" value="NZ_JACXIZ010000050.1"/>
</dbReference>
<keyword evidence="6 7" id="KW-0472">Membrane</keyword>
<feature type="transmembrane region" description="Helical" evidence="7">
    <location>
        <begin position="90"/>
        <end position="111"/>
    </location>
</feature>
<evidence type="ECO:0000313" key="9">
    <source>
        <dbReference type="Proteomes" id="UP000621560"/>
    </source>
</evidence>
<proteinExistence type="predicted"/>
<feature type="transmembrane region" description="Helical" evidence="7">
    <location>
        <begin position="219"/>
        <end position="241"/>
    </location>
</feature>
<dbReference type="Proteomes" id="UP000621560">
    <property type="component" value="Unassembled WGS sequence"/>
</dbReference>
<evidence type="ECO:0000256" key="7">
    <source>
        <dbReference type="SAM" id="Phobius"/>
    </source>
</evidence>
<protein>
    <submittedName>
        <fullName evidence="8">AEC family transporter</fullName>
    </submittedName>
</protein>
<dbReference type="GO" id="GO:0055085">
    <property type="term" value="P:transmembrane transport"/>
    <property type="evidence" value="ECO:0007669"/>
    <property type="project" value="InterPro"/>
</dbReference>
<evidence type="ECO:0000256" key="4">
    <source>
        <dbReference type="ARBA" id="ARBA00022692"/>
    </source>
</evidence>
<dbReference type="EMBL" id="JACXIZ010000050">
    <property type="protein sequence ID" value="MBD2848050.1"/>
    <property type="molecule type" value="Genomic_DNA"/>
</dbReference>
<feature type="transmembrane region" description="Helical" evidence="7">
    <location>
        <begin position="131"/>
        <end position="151"/>
    </location>
</feature>
<evidence type="ECO:0000256" key="6">
    <source>
        <dbReference type="ARBA" id="ARBA00023136"/>
    </source>
</evidence>
<keyword evidence="3" id="KW-1003">Cell membrane</keyword>
<feature type="transmembrane region" description="Helical" evidence="7">
    <location>
        <begin position="6"/>
        <end position="22"/>
    </location>
</feature>
<evidence type="ECO:0000256" key="3">
    <source>
        <dbReference type="ARBA" id="ARBA00022475"/>
    </source>
</evidence>
<keyword evidence="4 7" id="KW-0812">Transmembrane</keyword>
<feature type="transmembrane region" description="Helical" evidence="7">
    <location>
        <begin position="191"/>
        <end position="210"/>
    </location>
</feature>
<gene>
    <name evidence="8" type="ORF">IDH44_22875</name>
</gene>
<sequence>MESLNVQFMYAVMIIALGYVLKRLHVFREQDGEGLARIVFNVTLPALILSTFHEVVMDRALILLVASGFLYGVLTALLGLAVFRKQPRRVRGMLAMMVPGVNVGLFAYPLVEGIWGQEGLKYFGMFDVGNAFIVFGVCYFIGSFFAAGKLHWKSIPVKMVKSIPFMTYVTVCLLNLIGLSLPTFLLQGSAMIAHANMPMALLLLGIYLNFRFDRSQTVLLFRFIGLRYGVGLALGALLFWTLPFEPMFRYTLAISFILPVSLSALPYSVEFDYDRKFVGSASNLSIVLSFLLVWLIGNLAV</sequence>
<dbReference type="PANTHER" id="PTHR36838:SF3">
    <property type="entry name" value="TRANSPORTER AUXIN EFFLUX CARRIER EC FAMILY"/>
    <property type="match status" value="1"/>
</dbReference>
<comment type="subcellular location">
    <subcellularLocation>
        <location evidence="1">Membrane</location>
        <topology evidence="1">Multi-pass membrane protein</topology>
    </subcellularLocation>
</comment>
<dbReference type="GO" id="GO:0016020">
    <property type="term" value="C:membrane"/>
    <property type="evidence" value="ECO:0007669"/>
    <property type="project" value="UniProtKB-SubCell"/>
</dbReference>
<dbReference type="PANTHER" id="PTHR36838">
    <property type="entry name" value="AUXIN EFFLUX CARRIER FAMILY PROTEIN"/>
    <property type="match status" value="1"/>
</dbReference>
<keyword evidence="9" id="KW-1185">Reference proteome</keyword>
<evidence type="ECO:0000256" key="1">
    <source>
        <dbReference type="ARBA" id="ARBA00004141"/>
    </source>
</evidence>
<feature type="transmembrane region" description="Helical" evidence="7">
    <location>
        <begin position="163"/>
        <end position="185"/>
    </location>
</feature>
<evidence type="ECO:0000313" key="8">
    <source>
        <dbReference type="EMBL" id="MBD2848050.1"/>
    </source>
</evidence>
<organism evidence="8 9">
    <name type="scientific">Paenibacillus sabuli</name>
    <dbReference type="NCBI Taxonomy" id="2772509"/>
    <lineage>
        <taxon>Bacteria</taxon>
        <taxon>Bacillati</taxon>
        <taxon>Bacillota</taxon>
        <taxon>Bacilli</taxon>
        <taxon>Bacillales</taxon>
        <taxon>Paenibacillaceae</taxon>
        <taxon>Paenibacillus</taxon>
    </lineage>
</organism>
<keyword evidence="2" id="KW-0813">Transport</keyword>
<evidence type="ECO:0000256" key="5">
    <source>
        <dbReference type="ARBA" id="ARBA00022989"/>
    </source>
</evidence>
<accession>A0A927BYQ6</accession>
<feature type="transmembrane region" description="Helical" evidence="7">
    <location>
        <begin position="247"/>
        <end position="265"/>
    </location>
</feature>
<comment type="caution">
    <text evidence="8">The sequence shown here is derived from an EMBL/GenBank/DDBJ whole genome shotgun (WGS) entry which is preliminary data.</text>
</comment>
<name>A0A927BYQ6_9BACL</name>
<dbReference type="Pfam" id="PF03547">
    <property type="entry name" value="Mem_trans"/>
    <property type="match status" value="1"/>
</dbReference>